<keyword evidence="1" id="KW-0812">Transmembrane</keyword>
<dbReference type="Proteomes" id="UP000654075">
    <property type="component" value="Unassembled WGS sequence"/>
</dbReference>
<dbReference type="AlphaFoldDB" id="A0A813FQ87"/>
<keyword evidence="3" id="KW-1185">Reference proteome</keyword>
<sequence>MAPQKTQQLTYLTAAFVFAALAFHMLQDAPGSFPVDRADEFRMSLQALPDTARNLTDVSVREMKAGDSVGMATLFVAGVLTKGMARFLADDQLLWATAM</sequence>
<keyword evidence="1" id="KW-0472">Membrane</keyword>
<evidence type="ECO:0000313" key="3">
    <source>
        <dbReference type="Proteomes" id="UP000654075"/>
    </source>
</evidence>
<feature type="transmembrane region" description="Helical" evidence="1">
    <location>
        <begin position="9"/>
        <end position="26"/>
    </location>
</feature>
<reference evidence="2" key="1">
    <citation type="submission" date="2021-02" db="EMBL/GenBank/DDBJ databases">
        <authorList>
            <person name="Dougan E. K."/>
            <person name="Rhodes N."/>
            <person name="Thang M."/>
            <person name="Chan C."/>
        </authorList>
    </citation>
    <scope>NUCLEOTIDE SEQUENCE</scope>
</reference>
<keyword evidence="1" id="KW-1133">Transmembrane helix</keyword>
<accession>A0A813FQ87</accession>
<comment type="caution">
    <text evidence="2">The sequence shown here is derived from an EMBL/GenBank/DDBJ whole genome shotgun (WGS) entry which is preliminary data.</text>
</comment>
<evidence type="ECO:0000313" key="2">
    <source>
        <dbReference type="EMBL" id="CAE8614388.1"/>
    </source>
</evidence>
<name>A0A813FQ87_POLGL</name>
<dbReference type="EMBL" id="CAJNNV010025419">
    <property type="protein sequence ID" value="CAE8614388.1"/>
    <property type="molecule type" value="Genomic_DNA"/>
</dbReference>
<proteinExistence type="predicted"/>
<organism evidence="2 3">
    <name type="scientific">Polarella glacialis</name>
    <name type="common">Dinoflagellate</name>
    <dbReference type="NCBI Taxonomy" id="89957"/>
    <lineage>
        <taxon>Eukaryota</taxon>
        <taxon>Sar</taxon>
        <taxon>Alveolata</taxon>
        <taxon>Dinophyceae</taxon>
        <taxon>Suessiales</taxon>
        <taxon>Suessiaceae</taxon>
        <taxon>Polarella</taxon>
    </lineage>
</organism>
<gene>
    <name evidence="2" type="ORF">PGLA1383_LOCUS32112</name>
</gene>
<evidence type="ECO:0000256" key="1">
    <source>
        <dbReference type="SAM" id="Phobius"/>
    </source>
</evidence>
<protein>
    <submittedName>
        <fullName evidence="2">Uncharacterized protein</fullName>
    </submittedName>
</protein>